<protein>
    <submittedName>
        <fullName evidence="5">Rho guanine nucleotide exchange factor 4</fullName>
    </submittedName>
</protein>
<dbReference type="CDD" id="cd00160">
    <property type="entry name" value="RhoGEF"/>
    <property type="match status" value="1"/>
</dbReference>
<feature type="compositionally biased region" description="Basic and acidic residues" evidence="2">
    <location>
        <begin position="129"/>
        <end position="148"/>
    </location>
</feature>
<feature type="compositionally biased region" description="Acidic residues" evidence="2">
    <location>
        <begin position="28"/>
        <end position="39"/>
    </location>
</feature>
<feature type="compositionally biased region" description="Basic and acidic residues" evidence="2">
    <location>
        <begin position="13"/>
        <end position="27"/>
    </location>
</feature>
<dbReference type="PANTHER" id="PTHR45834:SF3">
    <property type="entry name" value="RHO GUANINE NUCLEOTIDE EXCHANGE FACTOR 3, ISOFORM L"/>
    <property type="match status" value="1"/>
</dbReference>
<evidence type="ECO:0000259" key="3">
    <source>
        <dbReference type="PROSITE" id="PS50003"/>
    </source>
</evidence>
<keyword evidence="1" id="KW-0344">Guanine-nucleotide releasing factor</keyword>
<dbReference type="PROSITE" id="PS00741">
    <property type="entry name" value="DH_1"/>
    <property type="match status" value="1"/>
</dbReference>
<name>A0ABQ7S6Q4_9ACAR</name>
<proteinExistence type="predicted"/>
<dbReference type="InterPro" id="IPR035899">
    <property type="entry name" value="DBL_dom_sf"/>
</dbReference>
<dbReference type="Pfam" id="PF22697">
    <property type="entry name" value="SOS1_NGEF_PH"/>
    <property type="match status" value="1"/>
</dbReference>
<reference evidence="5 6" key="1">
    <citation type="submission" date="2020-10" db="EMBL/GenBank/DDBJ databases">
        <authorList>
            <person name="Klimov P.B."/>
            <person name="Dyachkov S.M."/>
            <person name="Chetverikov P.E."/>
        </authorList>
    </citation>
    <scope>NUCLEOTIDE SEQUENCE [LARGE SCALE GENOMIC DNA]</scope>
    <source>
        <strain evidence="5">BMOC 18-1129-001#AD2665</strain>
        <tissue evidence="5">Entire mites</tissue>
    </source>
</reference>
<evidence type="ECO:0000313" key="6">
    <source>
        <dbReference type="Proteomes" id="UP000825002"/>
    </source>
</evidence>
<dbReference type="Pfam" id="PF00621">
    <property type="entry name" value="RhoGEF"/>
    <property type="match status" value="1"/>
</dbReference>
<dbReference type="PROSITE" id="PS50003">
    <property type="entry name" value="PH_DOMAIN"/>
    <property type="match status" value="1"/>
</dbReference>
<organism evidence="5 6">
    <name type="scientific">Fragariocoptes setiger</name>
    <dbReference type="NCBI Taxonomy" id="1670756"/>
    <lineage>
        <taxon>Eukaryota</taxon>
        <taxon>Metazoa</taxon>
        <taxon>Ecdysozoa</taxon>
        <taxon>Arthropoda</taxon>
        <taxon>Chelicerata</taxon>
        <taxon>Arachnida</taxon>
        <taxon>Acari</taxon>
        <taxon>Acariformes</taxon>
        <taxon>Trombidiformes</taxon>
        <taxon>Prostigmata</taxon>
        <taxon>Eupodina</taxon>
        <taxon>Eriophyoidea</taxon>
        <taxon>Phytoptidae</taxon>
        <taxon>Fragariocoptes</taxon>
    </lineage>
</organism>
<feature type="region of interest" description="Disordered" evidence="2">
    <location>
        <begin position="92"/>
        <end position="156"/>
    </location>
</feature>
<evidence type="ECO:0000256" key="1">
    <source>
        <dbReference type="ARBA" id="ARBA00022658"/>
    </source>
</evidence>
<dbReference type="SUPFAM" id="SSF50729">
    <property type="entry name" value="PH domain-like"/>
    <property type="match status" value="1"/>
</dbReference>
<dbReference type="PROSITE" id="PS50010">
    <property type="entry name" value="DH_2"/>
    <property type="match status" value="1"/>
</dbReference>
<dbReference type="PANTHER" id="PTHR45834">
    <property type="entry name" value="RHO GUANINE NUCLEOTIDE EXCHANGE FACTOR 9-RELATED"/>
    <property type="match status" value="1"/>
</dbReference>
<gene>
    <name evidence="5" type="primary">Arhgef4</name>
    <name evidence="5" type="ORF">GZH46_02390</name>
</gene>
<sequence length="651" mass="75108">MYFNNEIINSIKRPTDGESGKYGRPQDDNEDEYSDDSDESNITSKDQCLAHQHSVVQDAPEVPLDELLAYYRYIQASVAESLLDACETNKKSCISDDDDQPDNLDVAEPIETSTENNATISDSQPQKRPLNDHHNHDVCDTSDKDERTTSSSRNQMKEKIRTNVVLELINSERDFVKHLEDVIEGYLYPARRHPEMFSPEQISNIFANIEALYEFQCEFLENLESRINWSNLAASEVGQCFLDYERGFDVYHEYCNNHPNAISELQDLFAKQRYVRFFEACRLLRSMIDISLDGFLLTPIQKICKYPLQLSELLKNTPEDHNDYAPVANAVVTMRRCASLANERKRRIEALADLISFQDKIDTWFGPKLWETSSTLIHSGEVTKMTSHTWSQSVHLYLFDHLLLYFKRDLLKRNSLMLRGRICTDTVSEIVDIEEHKVRKSFKLYCTQQQKWFIFTTRNQNEKEKWLKAFARERELVLNDEKQGFKVTERELAIARRALKSMNRTRSARYRSVRREKADTTIVDHLDLEANTMNRTLSLPSCIHPSHVMNFVDETRLTGAVSKKKSPAVVNEGGPGWFKKMGSKKMSKQSASQVRADLAKSVGFRPSPVQITIQQPDNCRLEYPTQGLHSGRVNGYSVSTERIFSVKEDTV</sequence>
<dbReference type="EMBL" id="JAIFTH010000671">
    <property type="protein sequence ID" value="KAG9509102.1"/>
    <property type="molecule type" value="Genomic_DNA"/>
</dbReference>
<dbReference type="SMART" id="SM00325">
    <property type="entry name" value="RhoGEF"/>
    <property type="match status" value="1"/>
</dbReference>
<dbReference type="Gene3D" id="2.30.29.30">
    <property type="entry name" value="Pleckstrin-homology domain (PH domain)/Phosphotyrosine-binding domain (PTB)"/>
    <property type="match status" value="1"/>
</dbReference>
<dbReference type="InterPro" id="IPR001849">
    <property type="entry name" value="PH_domain"/>
</dbReference>
<dbReference type="InterPro" id="IPR055251">
    <property type="entry name" value="SOS1_NGEF_PH"/>
</dbReference>
<dbReference type="SUPFAM" id="SSF48065">
    <property type="entry name" value="DBL homology domain (DH-domain)"/>
    <property type="match status" value="1"/>
</dbReference>
<dbReference type="Proteomes" id="UP000825002">
    <property type="component" value="Unassembled WGS sequence"/>
</dbReference>
<evidence type="ECO:0000259" key="4">
    <source>
        <dbReference type="PROSITE" id="PS50010"/>
    </source>
</evidence>
<keyword evidence="6" id="KW-1185">Reference proteome</keyword>
<dbReference type="SMART" id="SM00233">
    <property type="entry name" value="PH"/>
    <property type="match status" value="1"/>
</dbReference>
<accession>A0ABQ7S6Q4</accession>
<feature type="domain" description="DH" evidence="4">
    <location>
        <begin position="160"/>
        <end position="344"/>
    </location>
</feature>
<dbReference type="InterPro" id="IPR011993">
    <property type="entry name" value="PH-like_dom_sf"/>
</dbReference>
<dbReference type="InterPro" id="IPR001331">
    <property type="entry name" value="GDS_CDC24_CS"/>
</dbReference>
<comment type="caution">
    <text evidence="5">The sequence shown here is derived from an EMBL/GenBank/DDBJ whole genome shotgun (WGS) entry which is preliminary data.</text>
</comment>
<feature type="compositionally biased region" description="Polar residues" evidence="2">
    <location>
        <begin position="111"/>
        <end position="126"/>
    </location>
</feature>
<evidence type="ECO:0000313" key="5">
    <source>
        <dbReference type="EMBL" id="KAG9509102.1"/>
    </source>
</evidence>
<feature type="domain" description="PH" evidence="3">
    <location>
        <begin position="375"/>
        <end position="475"/>
    </location>
</feature>
<dbReference type="InterPro" id="IPR000219">
    <property type="entry name" value="DH_dom"/>
</dbReference>
<dbReference type="Gene3D" id="1.20.900.10">
    <property type="entry name" value="Dbl homology (DH) domain"/>
    <property type="match status" value="1"/>
</dbReference>
<dbReference type="InterPro" id="IPR053086">
    <property type="entry name" value="RhoGEF_domain"/>
</dbReference>
<feature type="region of interest" description="Disordered" evidence="2">
    <location>
        <begin position="1"/>
        <end position="44"/>
    </location>
</feature>
<evidence type="ECO:0000256" key="2">
    <source>
        <dbReference type="SAM" id="MobiDB-lite"/>
    </source>
</evidence>